<dbReference type="Pfam" id="PF00665">
    <property type="entry name" value="rve"/>
    <property type="match status" value="1"/>
</dbReference>
<dbReference type="InterPro" id="IPR041588">
    <property type="entry name" value="Integrase_H2C2"/>
</dbReference>
<dbReference type="GO" id="GO:0005634">
    <property type="term" value="C:nucleus"/>
    <property type="evidence" value="ECO:0007669"/>
    <property type="project" value="UniProtKB-ARBA"/>
</dbReference>
<keyword evidence="5" id="KW-0540">Nuclease</keyword>
<dbReference type="Pfam" id="PF00385">
    <property type="entry name" value="Chromo"/>
    <property type="match status" value="1"/>
</dbReference>
<protein>
    <recommendedName>
        <fullName evidence="25">Reverse transcriptase</fullName>
    </recommendedName>
</protein>
<keyword evidence="6" id="KW-0479">Metal-binding</keyword>
<dbReference type="VEuPathDB" id="FungiDB:SI65_07298"/>
<organism evidence="23 24">
    <name type="scientific">Aspergillus cristatus</name>
    <name type="common">Chinese Fuzhuan brick tea-fermentation fungus</name>
    <name type="synonym">Eurotium cristatum</name>
    <dbReference type="NCBI Taxonomy" id="573508"/>
    <lineage>
        <taxon>Eukaryota</taxon>
        <taxon>Fungi</taxon>
        <taxon>Dikarya</taxon>
        <taxon>Ascomycota</taxon>
        <taxon>Pezizomycotina</taxon>
        <taxon>Eurotiomycetes</taxon>
        <taxon>Eurotiomycetidae</taxon>
        <taxon>Eurotiales</taxon>
        <taxon>Aspergillaceae</taxon>
        <taxon>Aspergillus</taxon>
        <taxon>Aspergillus subgen. Aspergillus</taxon>
    </lineage>
</organism>
<dbReference type="InterPro" id="IPR001584">
    <property type="entry name" value="Integrase_cat-core"/>
</dbReference>
<evidence type="ECO:0000256" key="11">
    <source>
        <dbReference type="ARBA" id="ARBA00022884"/>
    </source>
</evidence>
<keyword evidence="14" id="KW-0239">DNA-directed DNA polymerase</keyword>
<dbReference type="GO" id="GO:0006338">
    <property type="term" value="P:chromatin remodeling"/>
    <property type="evidence" value="ECO:0007669"/>
    <property type="project" value="UniProtKB-ARBA"/>
</dbReference>
<evidence type="ECO:0000313" key="24">
    <source>
        <dbReference type="Proteomes" id="UP000094569"/>
    </source>
</evidence>
<dbReference type="GO" id="GO:0006508">
    <property type="term" value="P:proteolysis"/>
    <property type="evidence" value="ECO:0007669"/>
    <property type="project" value="UniProtKB-KW"/>
</dbReference>
<evidence type="ECO:0008006" key="25">
    <source>
        <dbReference type="Google" id="ProtNLM"/>
    </source>
</evidence>
<keyword evidence="12" id="KW-0229">DNA integration</keyword>
<feature type="domain" description="CCHC-type" evidence="21">
    <location>
        <begin position="386"/>
        <end position="400"/>
    </location>
</feature>
<keyword evidence="4" id="KW-0548">Nucleotidyltransferase</keyword>
<keyword evidence="10" id="KW-0460">Magnesium</keyword>
<evidence type="ECO:0000259" key="22">
    <source>
        <dbReference type="PROSITE" id="PS50994"/>
    </source>
</evidence>
<keyword evidence="18" id="KW-0175">Coiled coil</keyword>
<dbReference type="GO" id="GO:0004519">
    <property type="term" value="F:endonuclease activity"/>
    <property type="evidence" value="ECO:0007669"/>
    <property type="project" value="UniProtKB-KW"/>
</dbReference>
<evidence type="ECO:0000256" key="14">
    <source>
        <dbReference type="ARBA" id="ARBA00022932"/>
    </source>
</evidence>
<evidence type="ECO:0000256" key="2">
    <source>
        <dbReference type="ARBA" id="ARBA00022670"/>
    </source>
</evidence>
<dbReference type="SUPFAM" id="SSF54160">
    <property type="entry name" value="Chromo domain-like"/>
    <property type="match status" value="1"/>
</dbReference>
<feature type="domain" description="Chromo" evidence="20">
    <location>
        <begin position="1274"/>
        <end position="1336"/>
    </location>
</feature>
<dbReference type="Proteomes" id="UP000094569">
    <property type="component" value="Unassembled WGS sequence"/>
</dbReference>
<keyword evidence="17" id="KW-0863">Zinc-finger</keyword>
<dbReference type="GO" id="GO:0003677">
    <property type="term" value="F:DNA binding"/>
    <property type="evidence" value="ECO:0007669"/>
    <property type="project" value="UniProtKB-KW"/>
</dbReference>
<evidence type="ECO:0000256" key="18">
    <source>
        <dbReference type="SAM" id="Coils"/>
    </source>
</evidence>
<dbReference type="FunFam" id="3.30.420.10:FF:000032">
    <property type="entry name" value="Retrovirus-related Pol polyprotein from transposon 297-like Protein"/>
    <property type="match status" value="1"/>
</dbReference>
<evidence type="ECO:0000256" key="3">
    <source>
        <dbReference type="ARBA" id="ARBA00022679"/>
    </source>
</evidence>
<dbReference type="PROSITE" id="PS50013">
    <property type="entry name" value="CHROMO_2"/>
    <property type="match status" value="1"/>
</dbReference>
<keyword evidence="13" id="KW-0695">RNA-directed DNA polymerase</keyword>
<evidence type="ECO:0000256" key="6">
    <source>
        <dbReference type="ARBA" id="ARBA00022723"/>
    </source>
</evidence>
<dbReference type="InterPro" id="IPR043502">
    <property type="entry name" value="DNA/RNA_pol_sf"/>
</dbReference>
<feature type="coiled-coil region" evidence="18">
    <location>
        <begin position="39"/>
        <end position="119"/>
    </location>
</feature>
<dbReference type="InterPro" id="IPR050951">
    <property type="entry name" value="Retrovirus_Pol_polyprotein"/>
</dbReference>
<dbReference type="InterPro" id="IPR036397">
    <property type="entry name" value="RNaseH_sf"/>
</dbReference>
<dbReference type="InterPro" id="IPR056924">
    <property type="entry name" value="SH3_Tf2-1"/>
</dbReference>
<keyword evidence="11" id="KW-0694">RNA-binding</keyword>
<evidence type="ECO:0000313" key="23">
    <source>
        <dbReference type="EMBL" id="ODM17623.1"/>
    </source>
</evidence>
<keyword evidence="8" id="KW-0255">Endonuclease</keyword>
<evidence type="ECO:0000256" key="17">
    <source>
        <dbReference type="PROSITE-ProRule" id="PRU00047"/>
    </source>
</evidence>
<dbReference type="EMBL" id="JXNT01000008">
    <property type="protein sequence ID" value="ODM17623.1"/>
    <property type="molecule type" value="Genomic_DNA"/>
</dbReference>
<accession>A0A1E3B9H1</accession>
<evidence type="ECO:0000256" key="13">
    <source>
        <dbReference type="ARBA" id="ARBA00022918"/>
    </source>
</evidence>
<keyword evidence="17" id="KW-0862">Zinc</keyword>
<keyword evidence="2" id="KW-0645">Protease</keyword>
<evidence type="ECO:0000256" key="8">
    <source>
        <dbReference type="ARBA" id="ARBA00022759"/>
    </source>
</evidence>
<gene>
    <name evidence="23" type="ORF">SI65_07298</name>
</gene>
<keyword evidence="16" id="KW-0233">DNA recombination</keyword>
<feature type="region of interest" description="Disordered" evidence="19">
    <location>
        <begin position="142"/>
        <end position="171"/>
    </location>
</feature>
<dbReference type="GO" id="GO:0015074">
    <property type="term" value="P:DNA integration"/>
    <property type="evidence" value="ECO:0007669"/>
    <property type="project" value="UniProtKB-KW"/>
</dbReference>
<dbReference type="SUPFAM" id="SSF53098">
    <property type="entry name" value="Ribonuclease H-like"/>
    <property type="match status" value="1"/>
</dbReference>
<evidence type="ECO:0000256" key="9">
    <source>
        <dbReference type="ARBA" id="ARBA00022801"/>
    </source>
</evidence>
<dbReference type="Gene3D" id="2.40.70.10">
    <property type="entry name" value="Acid Proteases"/>
    <property type="match status" value="1"/>
</dbReference>
<evidence type="ECO:0000256" key="16">
    <source>
        <dbReference type="ARBA" id="ARBA00023172"/>
    </source>
</evidence>
<dbReference type="GO" id="GO:0003964">
    <property type="term" value="F:RNA-directed DNA polymerase activity"/>
    <property type="evidence" value="ECO:0007669"/>
    <property type="project" value="UniProtKB-KW"/>
</dbReference>
<evidence type="ECO:0000256" key="15">
    <source>
        <dbReference type="ARBA" id="ARBA00023125"/>
    </source>
</evidence>
<feature type="compositionally biased region" description="Basic and acidic residues" evidence="19">
    <location>
        <begin position="159"/>
        <end position="171"/>
    </location>
</feature>
<dbReference type="InterPro" id="IPR012337">
    <property type="entry name" value="RNaseH-like_sf"/>
</dbReference>
<dbReference type="InterPro" id="IPR016197">
    <property type="entry name" value="Chromo-like_dom_sf"/>
</dbReference>
<keyword evidence="24" id="KW-1185">Reference proteome</keyword>
<dbReference type="PROSITE" id="PS50158">
    <property type="entry name" value="ZF_CCHC"/>
    <property type="match status" value="1"/>
</dbReference>
<evidence type="ECO:0000256" key="5">
    <source>
        <dbReference type="ARBA" id="ARBA00022722"/>
    </source>
</evidence>
<comment type="caution">
    <text evidence="23">The sequence shown here is derived from an EMBL/GenBank/DDBJ whole genome shotgun (WGS) entry which is preliminary data.</text>
</comment>
<name>A0A1E3B9H1_ASPCR</name>
<evidence type="ECO:0000256" key="4">
    <source>
        <dbReference type="ARBA" id="ARBA00022695"/>
    </source>
</evidence>
<dbReference type="PANTHER" id="PTHR37984:SF5">
    <property type="entry name" value="PROTEIN NYNRIN-LIKE"/>
    <property type="match status" value="1"/>
</dbReference>
<reference evidence="23 24" key="1">
    <citation type="journal article" date="2016" name="BMC Genomics">
        <title>Comparative genomic and transcriptomic analyses of the Fuzhuan brick tea-fermentation fungus Aspergillus cristatus.</title>
        <authorList>
            <person name="Ge Y."/>
            <person name="Wang Y."/>
            <person name="Liu Y."/>
            <person name="Tan Y."/>
            <person name="Ren X."/>
            <person name="Zhang X."/>
            <person name="Hyde K.D."/>
            <person name="Liu Y."/>
            <person name="Liu Z."/>
        </authorList>
    </citation>
    <scope>NUCLEOTIDE SEQUENCE [LARGE SCALE GENOMIC DNA]</scope>
    <source>
        <strain evidence="23 24">GZAAS20.1005</strain>
    </source>
</reference>
<evidence type="ECO:0000256" key="12">
    <source>
        <dbReference type="ARBA" id="ARBA00022908"/>
    </source>
</evidence>
<dbReference type="Pfam" id="PF16297">
    <property type="entry name" value="DUF4939"/>
    <property type="match status" value="1"/>
</dbReference>
<keyword evidence="7" id="KW-0064">Aspartyl protease</keyword>
<dbReference type="STRING" id="573508.A0A1E3B9H1"/>
<dbReference type="SUPFAM" id="SSF56672">
    <property type="entry name" value="DNA/RNA polymerases"/>
    <property type="match status" value="1"/>
</dbReference>
<dbReference type="PROSITE" id="PS50994">
    <property type="entry name" value="INTEGRASE"/>
    <property type="match status" value="1"/>
</dbReference>
<proteinExistence type="predicted"/>
<dbReference type="GO" id="GO:0003887">
    <property type="term" value="F:DNA-directed DNA polymerase activity"/>
    <property type="evidence" value="ECO:0007669"/>
    <property type="project" value="UniProtKB-KW"/>
</dbReference>
<dbReference type="GO" id="GO:0004190">
    <property type="term" value="F:aspartic-type endopeptidase activity"/>
    <property type="evidence" value="ECO:0007669"/>
    <property type="project" value="UniProtKB-KW"/>
</dbReference>
<keyword evidence="3" id="KW-0808">Transferase</keyword>
<dbReference type="OrthoDB" id="4365667at2759"/>
<dbReference type="Gene3D" id="2.40.50.40">
    <property type="match status" value="1"/>
</dbReference>
<dbReference type="GO" id="GO:0006310">
    <property type="term" value="P:DNA recombination"/>
    <property type="evidence" value="ECO:0007669"/>
    <property type="project" value="UniProtKB-KW"/>
</dbReference>
<dbReference type="InterPro" id="IPR032549">
    <property type="entry name" value="DUF4939"/>
</dbReference>
<dbReference type="InterPro" id="IPR021109">
    <property type="entry name" value="Peptidase_aspartic_dom_sf"/>
</dbReference>
<feature type="region of interest" description="Disordered" evidence="19">
    <location>
        <begin position="331"/>
        <end position="356"/>
    </location>
</feature>
<dbReference type="PANTHER" id="PTHR37984">
    <property type="entry name" value="PROTEIN CBG26694"/>
    <property type="match status" value="1"/>
</dbReference>
<dbReference type="CDD" id="cd00303">
    <property type="entry name" value="retropepsin_like"/>
    <property type="match status" value="1"/>
</dbReference>
<feature type="domain" description="Integrase catalytic" evidence="22">
    <location>
        <begin position="966"/>
        <end position="1145"/>
    </location>
</feature>
<dbReference type="Gene3D" id="3.30.420.10">
    <property type="entry name" value="Ribonuclease H-like superfamily/Ribonuclease H"/>
    <property type="match status" value="1"/>
</dbReference>
<dbReference type="InterPro" id="IPR001878">
    <property type="entry name" value="Znf_CCHC"/>
</dbReference>
<dbReference type="Pfam" id="PF24626">
    <property type="entry name" value="SH3_Tf2-1"/>
    <property type="match status" value="1"/>
</dbReference>
<comment type="subunit">
    <text evidence="1">Component of the NuA4 histone acetyltransferase complex.</text>
</comment>
<dbReference type="SMART" id="SM00298">
    <property type="entry name" value="CHROMO"/>
    <property type="match status" value="1"/>
</dbReference>
<sequence length="1341" mass="154759">MSAAPRPPFLPGSLEEFTDHAATHHSEWFQYCRLAYEYIEEAEAAIAEARGQADQTSLKLQASEMEVSRLKEELSALHLKQEKTQARNQGIIEYQKEQLQESQQKYLEALKEKDEALRLATPVVNTPARTPEPTAEIHTVAPVGTPASVDPPSTSSARLSERLPDPDRFEGDRKDLRRFISQIHEKMNVNHDRYPTPQSRMTYVTNRLRGAPYAQVLPYIKKGICQLKDYEEILKILDRAFGDPNRVNNARNELFRLRQANKEFGMFFAEFQRLALEGEMSEDVLPTLLEQAINRELRGMLMHNEPPNREYHQFANFLQDLENRRRHYENNSPPAARTYASATKPTNPVRPTELPATLQPAENNTDVMDLSSAHRHTTSRRDRGECFRCGSKNHLVRNCPLPDNRPPRTYTCVGTIPFPISRPVSKRSESGLSRDQTMNERTIRISAAATQGLTVEEESYRSNLMILPITLSRHEKELLSYAMLDTGAEGKRFIDKEWAQDQGLELLPLKKPIRLETFDGQEAESGPITHYAQMHMRINDHQERRACFLVTQLAHYPVVLGLPWLKIHDPRIGFAEHPIRALHDIPQKTRPKHLPPRPERLKRRDIAAVSMSACCAYARRSYRLFTVTVDDIEAALNPVPDEEDPMAKLPPEFQDFADVFSPKEAERLPPHRPYDHDIKLQDGKVPPFGPLYPMSREELKALKEWIEENPFFRFSSIHSFRAFSSSRDIGENRQAHWSEFLSHFNFKIVYRPGKQGVKPDALTRRSEDLPKEGDERLLHQSQTVLKKENLELAPDSSSITLNVTTRAQAHSAKNPIVNSPRTPAQTRRVRFADETNHNVPEPPQDIKNLLDSAYPLDETVQSILEALDKNATQHPKITLADCQRRGNYLFFRNRLYVPDHGELKAELLRQCHDKPAAGHPGRSKTYELMSREYYWPGMYRYVEQWTQNCHTCRRITPSREARQGLLRPLPVPERSWQDISMDFITHLPPSHGYDAILVVVDRLTKMKHFIPCKGTCNAEEVAHLYTCNVWKLHGLPRTIVSDRGPQFIAQFWKHLMRRLQITNLLSTAYHPETDGQTERTNTVLEQYLCAYVSYLQDDWSEWLPLAEFAANSTRSETTCVSPFFANYGFHPRMGFEPVQPTNQPTRDAEEFACRMKLITEFVRTEIISAQARQEEQANRKRQPARCYQVGQYVWLDSRNIRTLRPQKKLDWKNLGPFRITKIVSPHAYKLDLPASMRIHPVFNVSLLHPAARNPAPGQRQEPPPPVEVDGLEEWQVEDILDSRWERRGRGGPRLKYTVKWTGYDELTEEPASYLEHAQEIVANYHRRYPYKPGPGLDRARP</sequence>
<evidence type="ECO:0000259" key="20">
    <source>
        <dbReference type="PROSITE" id="PS50013"/>
    </source>
</evidence>
<dbReference type="Gene3D" id="4.10.60.10">
    <property type="entry name" value="Zinc finger, CCHC-type"/>
    <property type="match status" value="1"/>
</dbReference>
<keyword evidence="15" id="KW-0238">DNA-binding</keyword>
<evidence type="ECO:0000256" key="19">
    <source>
        <dbReference type="SAM" id="MobiDB-lite"/>
    </source>
</evidence>
<evidence type="ECO:0000256" key="10">
    <source>
        <dbReference type="ARBA" id="ARBA00022842"/>
    </source>
</evidence>
<evidence type="ECO:0000259" key="21">
    <source>
        <dbReference type="PROSITE" id="PS50158"/>
    </source>
</evidence>
<keyword evidence="9" id="KW-0378">Hydrolase</keyword>
<dbReference type="InterPro" id="IPR000953">
    <property type="entry name" value="Chromo/chromo_shadow_dom"/>
</dbReference>
<evidence type="ECO:0000256" key="7">
    <source>
        <dbReference type="ARBA" id="ARBA00022750"/>
    </source>
</evidence>
<dbReference type="GO" id="GO:0008270">
    <property type="term" value="F:zinc ion binding"/>
    <property type="evidence" value="ECO:0007669"/>
    <property type="project" value="UniProtKB-KW"/>
</dbReference>
<evidence type="ECO:0000256" key="1">
    <source>
        <dbReference type="ARBA" id="ARBA00011353"/>
    </source>
</evidence>
<dbReference type="Gene3D" id="1.10.340.70">
    <property type="match status" value="1"/>
</dbReference>
<dbReference type="InterPro" id="IPR023780">
    <property type="entry name" value="Chromo_domain"/>
</dbReference>
<dbReference type="Pfam" id="PF17921">
    <property type="entry name" value="Integrase_H2C2"/>
    <property type="match status" value="1"/>
</dbReference>
<dbReference type="GO" id="GO:0003723">
    <property type="term" value="F:RNA binding"/>
    <property type="evidence" value="ECO:0007669"/>
    <property type="project" value="UniProtKB-KW"/>
</dbReference>